<dbReference type="Pfam" id="PF00646">
    <property type="entry name" value="F-box"/>
    <property type="match status" value="1"/>
</dbReference>
<dbReference type="OrthoDB" id="1939605at2759"/>
<dbReference type="CDD" id="cd22157">
    <property type="entry name" value="F-box_AtFBW1-like"/>
    <property type="match status" value="1"/>
</dbReference>
<evidence type="ECO:0000313" key="4">
    <source>
        <dbReference type="Proteomes" id="UP000324897"/>
    </source>
</evidence>
<dbReference type="InterPro" id="IPR001810">
    <property type="entry name" value="F-box_dom"/>
</dbReference>
<keyword evidence="4" id="KW-1185">Reference proteome</keyword>
<name>A0A5J9WDB3_9POAL</name>
<dbReference type="EMBL" id="RWGY01000004">
    <property type="protein sequence ID" value="TVU45991.1"/>
    <property type="molecule type" value="Genomic_DNA"/>
</dbReference>
<feature type="non-terminal residue" evidence="3">
    <location>
        <position position="1"/>
    </location>
</feature>
<protein>
    <recommendedName>
        <fullName evidence="2">F-box domain-containing protein</fullName>
    </recommendedName>
</protein>
<dbReference type="PANTHER" id="PTHR35546:SF80">
    <property type="entry name" value="F-BOX DOMAIN CONTAINING PROTEIN EXPRESSED"/>
    <property type="match status" value="1"/>
</dbReference>
<feature type="compositionally biased region" description="Pro residues" evidence="1">
    <location>
        <begin position="8"/>
        <end position="24"/>
    </location>
</feature>
<proteinExistence type="predicted"/>
<dbReference type="AlphaFoldDB" id="A0A5J9WDB3"/>
<dbReference type="Proteomes" id="UP000324897">
    <property type="component" value="Chromosome 5"/>
</dbReference>
<gene>
    <name evidence="3" type="ORF">EJB05_05502</name>
</gene>
<reference evidence="3 4" key="1">
    <citation type="journal article" date="2019" name="Sci. Rep.">
        <title>A high-quality genome of Eragrostis curvula grass provides insights into Poaceae evolution and supports new strategies to enhance forage quality.</title>
        <authorList>
            <person name="Carballo J."/>
            <person name="Santos B.A.C.M."/>
            <person name="Zappacosta D."/>
            <person name="Garbus I."/>
            <person name="Selva J.P."/>
            <person name="Gallo C.A."/>
            <person name="Diaz A."/>
            <person name="Albertini E."/>
            <person name="Caccamo M."/>
            <person name="Echenique V."/>
        </authorList>
    </citation>
    <scope>NUCLEOTIDE SEQUENCE [LARGE SCALE GENOMIC DNA]</scope>
    <source>
        <strain evidence="4">cv. Victoria</strain>
        <tissue evidence="3">Leaf</tissue>
    </source>
</reference>
<dbReference type="PANTHER" id="PTHR35546">
    <property type="entry name" value="F-BOX PROTEIN INTERACTION DOMAIN PROTEIN-RELATED"/>
    <property type="match status" value="1"/>
</dbReference>
<dbReference type="Gene3D" id="1.20.1280.50">
    <property type="match status" value="1"/>
</dbReference>
<evidence type="ECO:0000313" key="3">
    <source>
        <dbReference type="EMBL" id="TVU45991.1"/>
    </source>
</evidence>
<comment type="caution">
    <text evidence="3">The sequence shown here is derived from an EMBL/GenBank/DDBJ whole genome shotgun (WGS) entry which is preliminary data.</text>
</comment>
<dbReference type="InterPro" id="IPR036047">
    <property type="entry name" value="F-box-like_dom_sf"/>
</dbReference>
<organism evidence="3 4">
    <name type="scientific">Eragrostis curvula</name>
    <name type="common">weeping love grass</name>
    <dbReference type="NCBI Taxonomy" id="38414"/>
    <lineage>
        <taxon>Eukaryota</taxon>
        <taxon>Viridiplantae</taxon>
        <taxon>Streptophyta</taxon>
        <taxon>Embryophyta</taxon>
        <taxon>Tracheophyta</taxon>
        <taxon>Spermatophyta</taxon>
        <taxon>Magnoliopsida</taxon>
        <taxon>Liliopsida</taxon>
        <taxon>Poales</taxon>
        <taxon>Poaceae</taxon>
        <taxon>PACMAD clade</taxon>
        <taxon>Chloridoideae</taxon>
        <taxon>Eragrostideae</taxon>
        <taxon>Eragrostidinae</taxon>
        <taxon>Eragrostis</taxon>
    </lineage>
</organism>
<evidence type="ECO:0000256" key="1">
    <source>
        <dbReference type="SAM" id="MobiDB-lite"/>
    </source>
</evidence>
<feature type="domain" description="F-box" evidence="2">
    <location>
        <begin position="94"/>
        <end position="134"/>
    </location>
</feature>
<evidence type="ECO:0000259" key="2">
    <source>
        <dbReference type="SMART" id="SM00256"/>
    </source>
</evidence>
<accession>A0A5J9WDB3</accession>
<feature type="region of interest" description="Disordered" evidence="1">
    <location>
        <begin position="1"/>
        <end position="48"/>
    </location>
</feature>
<dbReference type="InterPro" id="IPR055290">
    <property type="entry name" value="At3g26010-like"/>
</dbReference>
<dbReference type="SUPFAM" id="SSF81383">
    <property type="entry name" value="F-box domain"/>
    <property type="match status" value="1"/>
</dbReference>
<dbReference type="Gramene" id="TVU45991">
    <property type="protein sequence ID" value="TVU45991"/>
    <property type="gene ID" value="EJB05_05502"/>
</dbReference>
<sequence>MFVSLTPQLPPHVPIPRSPFPPPNRLSTASREPPAPPSPSPAASILDPRLSPLRKRGARIAFGHLVALSGRLQVRGEMARRSRKKKRRNPAANLTDDIIVEILSRLPVKSICRFKCVSPHWSALISHPDHRRKLPQTLAGLFHCSYDCTRIPKGSFGYLGLHPNGDQILTGIE</sequence>
<dbReference type="SMART" id="SM00256">
    <property type="entry name" value="FBOX"/>
    <property type="match status" value="1"/>
</dbReference>